<evidence type="ECO:0000313" key="2">
    <source>
        <dbReference type="Proteomes" id="UP000216147"/>
    </source>
</evidence>
<dbReference type="InterPro" id="IPR036390">
    <property type="entry name" value="WH_DNA-bd_sf"/>
</dbReference>
<dbReference type="InterPro" id="IPR036388">
    <property type="entry name" value="WH-like_DNA-bd_sf"/>
</dbReference>
<sequence>MPMTETGGRRRNTLLAGLVLLKKLAPEITQSEILAFLYVAENPGVRVKELAALMETTEATASRASRSLLHAGEPGARAPGRGWLLMASNGREAVSRHLYLTEAGVELVQRLDGLIESARPIGVRAAPTDLKVRR</sequence>
<gene>
    <name evidence="1" type="ORF">B7Y86_13600</name>
</gene>
<protein>
    <submittedName>
        <fullName evidence="1">MarR family transcriptional regulator</fullName>
    </submittedName>
</protein>
<accession>A0A258HF33</accession>
<evidence type="ECO:0000313" key="1">
    <source>
        <dbReference type="EMBL" id="OYX55359.1"/>
    </source>
</evidence>
<organism evidence="1 2">
    <name type="scientific">Brevundimonas subvibrioides</name>
    <dbReference type="NCBI Taxonomy" id="74313"/>
    <lineage>
        <taxon>Bacteria</taxon>
        <taxon>Pseudomonadati</taxon>
        <taxon>Pseudomonadota</taxon>
        <taxon>Alphaproteobacteria</taxon>
        <taxon>Caulobacterales</taxon>
        <taxon>Caulobacteraceae</taxon>
        <taxon>Brevundimonas</taxon>
    </lineage>
</organism>
<dbReference type="Gene3D" id="1.10.10.10">
    <property type="entry name" value="Winged helix-like DNA-binding domain superfamily/Winged helix DNA-binding domain"/>
    <property type="match status" value="1"/>
</dbReference>
<dbReference type="Proteomes" id="UP000216147">
    <property type="component" value="Unassembled WGS sequence"/>
</dbReference>
<dbReference type="SUPFAM" id="SSF46785">
    <property type="entry name" value="Winged helix' DNA-binding domain"/>
    <property type="match status" value="1"/>
</dbReference>
<comment type="caution">
    <text evidence="1">The sequence shown here is derived from an EMBL/GenBank/DDBJ whole genome shotgun (WGS) entry which is preliminary data.</text>
</comment>
<name>A0A258HF33_9CAUL</name>
<reference evidence="1 2" key="1">
    <citation type="submission" date="2017-03" db="EMBL/GenBank/DDBJ databases">
        <title>Lifting the veil on microbial sulfur biogeochemistry in mining wastewaters.</title>
        <authorList>
            <person name="Kantor R.S."/>
            <person name="Colenbrander Nelson T."/>
            <person name="Marshall S."/>
            <person name="Bennett D."/>
            <person name="Apte S."/>
            <person name="Camacho D."/>
            <person name="Thomas B.C."/>
            <person name="Warren L.A."/>
            <person name="Banfield J.F."/>
        </authorList>
    </citation>
    <scope>NUCLEOTIDE SEQUENCE [LARGE SCALE GENOMIC DNA]</scope>
    <source>
        <strain evidence="1">32-68-21</strain>
    </source>
</reference>
<dbReference type="AlphaFoldDB" id="A0A258HF33"/>
<proteinExistence type="predicted"/>
<dbReference type="EMBL" id="NCEQ01000014">
    <property type="protein sequence ID" value="OYX55359.1"/>
    <property type="molecule type" value="Genomic_DNA"/>
</dbReference>